<evidence type="ECO:0000256" key="3">
    <source>
        <dbReference type="ARBA" id="ARBA00022448"/>
    </source>
</evidence>
<dbReference type="InterPro" id="IPR002549">
    <property type="entry name" value="AI-2E-like"/>
</dbReference>
<feature type="transmembrane region" description="Helical" evidence="8">
    <location>
        <begin position="78"/>
        <end position="104"/>
    </location>
</feature>
<dbReference type="GO" id="GO:0055085">
    <property type="term" value="P:transmembrane transport"/>
    <property type="evidence" value="ECO:0007669"/>
    <property type="project" value="TreeGrafter"/>
</dbReference>
<accession>A0A1I0QAE8</accession>
<gene>
    <name evidence="9" type="ORF">SAMN05421659_107134</name>
</gene>
<feature type="transmembrane region" description="Helical" evidence="8">
    <location>
        <begin position="332"/>
        <end position="365"/>
    </location>
</feature>
<dbReference type="RefSeq" id="WP_092453742.1">
    <property type="nucleotide sequence ID" value="NZ_FOJI01000007.1"/>
</dbReference>
<evidence type="ECO:0000256" key="4">
    <source>
        <dbReference type="ARBA" id="ARBA00022475"/>
    </source>
</evidence>
<dbReference type="PANTHER" id="PTHR21716">
    <property type="entry name" value="TRANSMEMBRANE PROTEIN"/>
    <property type="match status" value="1"/>
</dbReference>
<evidence type="ECO:0000256" key="1">
    <source>
        <dbReference type="ARBA" id="ARBA00004651"/>
    </source>
</evidence>
<proteinExistence type="inferred from homology"/>
<organism evidence="9 10">
    <name type="scientific">[Clostridium] fimetarium</name>
    <dbReference type="NCBI Taxonomy" id="99656"/>
    <lineage>
        <taxon>Bacteria</taxon>
        <taxon>Bacillati</taxon>
        <taxon>Bacillota</taxon>
        <taxon>Clostridia</taxon>
        <taxon>Lachnospirales</taxon>
        <taxon>Lachnospiraceae</taxon>
    </lineage>
</organism>
<dbReference type="OrthoDB" id="9793390at2"/>
<feature type="transmembrane region" description="Helical" evidence="8">
    <location>
        <begin position="37"/>
        <end position="57"/>
    </location>
</feature>
<feature type="transmembrane region" description="Helical" evidence="8">
    <location>
        <begin position="173"/>
        <end position="198"/>
    </location>
</feature>
<keyword evidence="4" id="KW-1003">Cell membrane</keyword>
<evidence type="ECO:0000256" key="7">
    <source>
        <dbReference type="ARBA" id="ARBA00023136"/>
    </source>
</evidence>
<dbReference type="Pfam" id="PF01594">
    <property type="entry name" value="AI-2E_transport"/>
    <property type="match status" value="1"/>
</dbReference>
<dbReference type="STRING" id="99656.SAMN05421659_107134"/>
<keyword evidence="3" id="KW-0813">Transport</keyword>
<feature type="transmembrane region" description="Helical" evidence="8">
    <location>
        <begin position="301"/>
        <end position="320"/>
    </location>
</feature>
<feature type="transmembrane region" description="Helical" evidence="8">
    <location>
        <begin position="242"/>
        <end position="261"/>
    </location>
</feature>
<protein>
    <submittedName>
        <fullName evidence="9">Predicted PurR-regulated permease PerM</fullName>
    </submittedName>
</protein>
<evidence type="ECO:0000256" key="6">
    <source>
        <dbReference type="ARBA" id="ARBA00022989"/>
    </source>
</evidence>
<evidence type="ECO:0000313" key="9">
    <source>
        <dbReference type="EMBL" id="SEW23972.1"/>
    </source>
</evidence>
<dbReference type="GO" id="GO:0005886">
    <property type="term" value="C:plasma membrane"/>
    <property type="evidence" value="ECO:0007669"/>
    <property type="project" value="UniProtKB-SubCell"/>
</dbReference>
<dbReference type="EMBL" id="FOJI01000007">
    <property type="protein sequence ID" value="SEW23972.1"/>
    <property type="molecule type" value="Genomic_DNA"/>
</dbReference>
<feature type="transmembrane region" description="Helical" evidence="8">
    <location>
        <begin position="12"/>
        <end position="31"/>
    </location>
</feature>
<evidence type="ECO:0000256" key="5">
    <source>
        <dbReference type="ARBA" id="ARBA00022692"/>
    </source>
</evidence>
<dbReference type="Proteomes" id="UP000199701">
    <property type="component" value="Unassembled WGS sequence"/>
</dbReference>
<reference evidence="9 10" key="1">
    <citation type="submission" date="2016-10" db="EMBL/GenBank/DDBJ databases">
        <authorList>
            <person name="de Groot N.N."/>
        </authorList>
    </citation>
    <scope>NUCLEOTIDE SEQUENCE [LARGE SCALE GENOMIC DNA]</scope>
    <source>
        <strain evidence="9 10">DSM 9179</strain>
    </source>
</reference>
<evidence type="ECO:0000313" key="10">
    <source>
        <dbReference type="Proteomes" id="UP000199701"/>
    </source>
</evidence>
<sequence>MKMSKNDSKNIIVLASIVIGIYWISQNLQYAGTFVGWLMNVISPLLIAGIIAFIINIPMTRFEKIISKLSGNNKKIGIYNRGISLILSFFSIIALISLMLSIVIPEVLNTFALLASAIPIGFQNGIDWATQYSDLYPQAKTWLEQLNPDWVNIAQQVFDYSKSGLFGVFGTTFSFITTLANITFTFIISIMISIYMLLSKEKLFSQTKRFMVAYFPEKINNNILHIVNVADEAFSNFIIGKCIDAIVVGLMCTGGMLLLHIPYAVMIGAIVGVTALVPIVGGYIGLIIGAFLILMVSPVQALKFIIYLLIMQTFEGNVIYPKIIGNTVGLPPMWILISVTLGGTLLGIPGMLIGVPFVSTIYTILGEHIDYRLNNKITVEPNITEIILNKKNMKS</sequence>
<keyword evidence="7 8" id="KW-0472">Membrane</keyword>
<dbReference type="AlphaFoldDB" id="A0A1I0QAE8"/>
<comment type="similarity">
    <text evidence="2">Belongs to the autoinducer-2 exporter (AI-2E) (TC 2.A.86) family.</text>
</comment>
<keyword evidence="10" id="KW-1185">Reference proteome</keyword>
<evidence type="ECO:0000256" key="2">
    <source>
        <dbReference type="ARBA" id="ARBA00009773"/>
    </source>
</evidence>
<evidence type="ECO:0000256" key="8">
    <source>
        <dbReference type="SAM" id="Phobius"/>
    </source>
</evidence>
<name>A0A1I0QAE8_9FIRM</name>
<dbReference type="PANTHER" id="PTHR21716:SF53">
    <property type="entry name" value="PERMEASE PERM-RELATED"/>
    <property type="match status" value="1"/>
</dbReference>
<keyword evidence="6 8" id="KW-1133">Transmembrane helix</keyword>
<keyword evidence="5 8" id="KW-0812">Transmembrane</keyword>
<comment type="subcellular location">
    <subcellularLocation>
        <location evidence="1">Cell membrane</location>
        <topology evidence="1">Multi-pass membrane protein</topology>
    </subcellularLocation>
</comment>
<feature type="transmembrane region" description="Helical" evidence="8">
    <location>
        <begin position="267"/>
        <end position="294"/>
    </location>
</feature>